<dbReference type="PROSITE" id="PS50088">
    <property type="entry name" value="ANK_REPEAT"/>
    <property type="match status" value="2"/>
</dbReference>
<feature type="repeat" description="RCC1" evidence="3">
    <location>
        <begin position="156"/>
        <end position="207"/>
    </location>
</feature>
<proteinExistence type="predicted"/>
<evidence type="ECO:0000256" key="2">
    <source>
        <dbReference type="PROSITE-ProRule" id="PRU00023"/>
    </source>
</evidence>
<feature type="repeat" description="RCC1" evidence="3">
    <location>
        <begin position="267"/>
        <end position="317"/>
    </location>
</feature>
<dbReference type="PANTHER" id="PTHR22872:SF2">
    <property type="entry name" value="INHIBITOR OF BRUTON TYROSINE KINASE"/>
    <property type="match status" value="1"/>
</dbReference>
<feature type="compositionally biased region" description="Polar residues" evidence="4">
    <location>
        <begin position="777"/>
        <end position="786"/>
    </location>
</feature>
<evidence type="ECO:0000256" key="1">
    <source>
        <dbReference type="ARBA" id="ARBA00022737"/>
    </source>
</evidence>
<dbReference type="InterPro" id="IPR036770">
    <property type="entry name" value="Ankyrin_rpt-contain_sf"/>
</dbReference>
<dbReference type="SUPFAM" id="SSF48403">
    <property type="entry name" value="Ankyrin repeat"/>
    <property type="match status" value="1"/>
</dbReference>
<accession>A0ABP0VLV6</accession>
<dbReference type="Proteomes" id="UP001497444">
    <property type="component" value="Chromosome 1"/>
</dbReference>
<feature type="repeat" description="ANK" evidence="2">
    <location>
        <begin position="64"/>
        <end position="96"/>
    </location>
</feature>
<feature type="repeat" description="RCC1" evidence="3">
    <location>
        <begin position="372"/>
        <end position="427"/>
    </location>
</feature>
<feature type="region of interest" description="Disordered" evidence="4">
    <location>
        <begin position="953"/>
        <end position="978"/>
    </location>
</feature>
<dbReference type="InterPro" id="IPR051625">
    <property type="entry name" value="Signaling_Regulatory_Domain"/>
</dbReference>
<dbReference type="PRINTS" id="PR00633">
    <property type="entry name" value="RCCNDNSATION"/>
</dbReference>
<dbReference type="Gene3D" id="1.25.40.20">
    <property type="entry name" value="Ankyrin repeat-containing domain"/>
    <property type="match status" value="1"/>
</dbReference>
<dbReference type="Pfam" id="PF00415">
    <property type="entry name" value="RCC1"/>
    <property type="match status" value="4"/>
</dbReference>
<feature type="repeat" description="RCC1" evidence="3">
    <location>
        <begin position="208"/>
        <end position="266"/>
    </location>
</feature>
<dbReference type="InterPro" id="IPR000408">
    <property type="entry name" value="Reg_chr_condens"/>
</dbReference>
<name>A0ABP0VLV6_9BRYO</name>
<keyword evidence="2" id="KW-0040">ANK repeat</keyword>
<feature type="repeat" description="RCC1" evidence="3">
    <location>
        <begin position="318"/>
        <end position="371"/>
    </location>
</feature>
<dbReference type="SUPFAM" id="SSF50985">
    <property type="entry name" value="RCC1/BLIP-II"/>
    <property type="match status" value="2"/>
</dbReference>
<dbReference type="CDD" id="cd14733">
    <property type="entry name" value="BACK"/>
    <property type="match status" value="1"/>
</dbReference>
<reference evidence="5 6" key="1">
    <citation type="submission" date="2024-02" db="EMBL/GenBank/DDBJ databases">
        <authorList>
            <consortium name="ELIXIR-Norway"/>
            <consortium name="Elixir Norway"/>
        </authorList>
    </citation>
    <scope>NUCLEOTIDE SEQUENCE [LARGE SCALE GENOMIC DNA]</scope>
</reference>
<dbReference type="PROSITE" id="PS50297">
    <property type="entry name" value="ANK_REP_REGION"/>
    <property type="match status" value="2"/>
</dbReference>
<dbReference type="PANTHER" id="PTHR22872">
    <property type="entry name" value="BTK-BINDING PROTEIN-RELATED"/>
    <property type="match status" value="1"/>
</dbReference>
<dbReference type="InterPro" id="IPR002110">
    <property type="entry name" value="Ankyrin_rpt"/>
</dbReference>
<dbReference type="Gene3D" id="2.130.10.30">
    <property type="entry name" value="Regulator of chromosome condensation 1/beta-lactamase-inhibitor protein II"/>
    <property type="match status" value="2"/>
</dbReference>
<feature type="repeat" description="ANK" evidence="2">
    <location>
        <begin position="98"/>
        <end position="130"/>
    </location>
</feature>
<evidence type="ECO:0000256" key="3">
    <source>
        <dbReference type="PROSITE-ProRule" id="PRU00235"/>
    </source>
</evidence>
<keyword evidence="6" id="KW-1185">Reference proteome</keyword>
<dbReference type="EMBL" id="OZ020096">
    <property type="protein sequence ID" value="CAK9255398.1"/>
    <property type="molecule type" value="Genomic_DNA"/>
</dbReference>
<evidence type="ECO:0000313" key="5">
    <source>
        <dbReference type="EMBL" id="CAK9255398.1"/>
    </source>
</evidence>
<gene>
    <name evidence="5" type="ORF">CSSPJE1EN1_LOCUS876</name>
</gene>
<dbReference type="Pfam" id="PF12796">
    <property type="entry name" value="Ank_2"/>
    <property type="match status" value="1"/>
</dbReference>
<evidence type="ECO:0000256" key="4">
    <source>
        <dbReference type="SAM" id="MobiDB-lite"/>
    </source>
</evidence>
<sequence length="1087" mass="115737">MEAVSLPAPGLAAHKQGIARRTSGAPGDSRDLWSAAQTGSIHDVDVALLLLKKSNGNIDARNVFGSTALHNAVWRNHIPIIRRLLAAGANPDVRDGESGWSSLHRALHFGHLAVAAVLVEAGASLVLEDTKGRTPIDLLSGPVQQAVANPENAGAMEVYSWGNGANYQLGTGTAGIHRIPCRIDALQSLDVTSVAAAKFHSAAITASGAVYTWGFGRGGRLGHPDFDIHSGQVAVITPRQVVCGIGSKRVKVIAVAKHHTIVATDGGEVFTWGSNREGRLGYPSVDTQATPRRVSTLRGRVVAVAAANKHSAVLTEGGEVFTWGCNREGQLGYGTSNSASNYVPHAIEHLKGRNFVAIAAAKYHTLVLGAEGEVLTWGYKMVNPRRVVVSRSTKKAGNQPLKFHKAERLHVSAIAAGMVHSTAITEDGLIFYWMSGDPNLHTHQLISMTGHQAVAVAAGKFRTAVATSAGSIYAWDGEGIKGDSSPVPVRVHGIKHATSVSVGESHSLSIATLYVPIYSSKEVVEPLVKAKGLLDGEESLDEDFDMDDNLGCPEPMGIITGPAATEGVPSLKDLCQKVIAEAVLEPKNALQLLEVADGLGADHLRRHCEDLVLRNLDYILTISPTTFAQIQPTLLAELEKSLDSHSTQAWSHRLLPTPSATLPAVVDSEEDESDASGTARRVLVHMDSGGYLTGRENAASQGFLLPLDGGNDAVVKQLRAVRKKLQQIEALELKQSRGHTLDTQQLAKLQTKFDLEEALLSLESGILPTSVTKSLKMQSSELQKSGSKAHAKDEDLDTEDSSRVGRHSSRRNKSSVSSGFKEIAGFTPSSSDVSTNPLSAVFGATKVSKKKTKKGGLSMFLSGALEAPPKLLNPSPPPLVKVEGPAWGGAPVPKTSASLKEIQTQQTVEVSGQRGELASVVETRCDEGDGGGLRLPLSSFVRSSAPIAVTPPKVASGLHPENSPPPWAGASPGTSAPSLRDIQLQQACPLRLQYFLDRINGRQSKRPLNARGSPQLSCPVGLMAISPGVTVQNPDHGSLSIDLPNRWYRPETASPSSLRCIQIEEEAMKELRRMYKNVKLVRQVDIQ</sequence>
<protein>
    <submittedName>
        <fullName evidence="5">Uncharacterized protein</fullName>
    </submittedName>
</protein>
<organism evidence="5 6">
    <name type="scientific">Sphagnum jensenii</name>
    <dbReference type="NCBI Taxonomy" id="128206"/>
    <lineage>
        <taxon>Eukaryota</taxon>
        <taxon>Viridiplantae</taxon>
        <taxon>Streptophyta</taxon>
        <taxon>Embryophyta</taxon>
        <taxon>Bryophyta</taxon>
        <taxon>Sphagnophytina</taxon>
        <taxon>Sphagnopsida</taxon>
        <taxon>Sphagnales</taxon>
        <taxon>Sphagnaceae</taxon>
        <taxon>Sphagnum</taxon>
    </lineage>
</organism>
<dbReference type="PROSITE" id="PS50012">
    <property type="entry name" value="RCC1_3"/>
    <property type="match status" value="5"/>
</dbReference>
<evidence type="ECO:0000313" key="6">
    <source>
        <dbReference type="Proteomes" id="UP001497444"/>
    </source>
</evidence>
<keyword evidence="1" id="KW-0677">Repeat</keyword>
<feature type="region of interest" description="Disordered" evidence="4">
    <location>
        <begin position="777"/>
        <end position="818"/>
    </location>
</feature>
<dbReference type="InterPro" id="IPR009091">
    <property type="entry name" value="RCC1/BLIP-II"/>
</dbReference>
<dbReference type="SMART" id="SM00248">
    <property type="entry name" value="ANK"/>
    <property type="match status" value="3"/>
</dbReference>
<feature type="compositionally biased region" description="Basic residues" evidence="4">
    <location>
        <begin position="804"/>
        <end position="813"/>
    </location>
</feature>